<proteinExistence type="predicted"/>
<feature type="region of interest" description="Disordered" evidence="1">
    <location>
        <begin position="63"/>
        <end position="168"/>
    </location>
</feature>
<evidence type="ECO:0000256" key="1">
    <source>
        <dbReference type="SAM" id="MobiDB-lite"/>
    </source>
</evidence>
<evidence type="ECO:0000313" key="4">
    <source>
        <dbReference type="Proteomes" id="UP000572817"/>
    </source>
</evidence>
<dbReference type="Pfam" id="PF12273">
    <property type="entry name" value="RCR"/>
    <property type="match status" value="1"/>
</dbReference>
<evidence type="ECO:0000256" key="2">
    <source>
        <dbReference type="SAM" id="Phobius"/>
    </source>
</evidence>
<evidence type="ECO:0000313" key="3">
    <source>
        <dbReference type="EMBL" id="KAF4301201.1"/>
    </source>
</evidence>
<feature type="transmembrane region" description="Helical" evidence="2">
    <location>
        <begin position="30"/>
        <end position="52"/>
    </location>
</feature>
<dbReference type="Proteomes" id="UP000572817">
    <property type="component" value="Unassembled WGS sequence"/>
</dbReference>
<feature type="compositionally biased region" description="Low complexity" evidence="1">
    <location>
        <begin position="87"/>
        <end position="103"/>
    </location>
</feature>
<organism evidence="3 4">
    <name type="scientific">Botryosphaeria dothidea</name>
    <dbReference type="NCBI Taxonomy" id="55169"/>
    <lineage>
        <taxon>Eukaryota</taxon>
        <taxon>Fungi</taxon>
        <taxon>Dikarya</taxon>
        <taxon>Ascomycota</taxon>
        <taxon>Pezizomycotina</taxon>
        <taxon>Dothideomycetes</taxon>
        <taxon>Dothideomycetes incertae sedis</taxon>
        <taxon>Botryosphaeriales</taxon>
        <taxon>Botryosphaeriaceae</taxon>
        <taxon>Botryosphaeria</taxon>
    </lineage>
</organism>
<comment type="caution">
    <text evidence="3">The sequence shown here is derived from an EMBL/GenBank/DDBJ whole genome shotgun (WGS) entry which is preliminary data.</text>
</comment>
<dbReference type="PANTHER" id="PTHR28187">
    <property type="entry name" value="PROTEIN RCR1-RELATED"/>
    <property type="match status" value="1"/>
</dbReference>
<reference evidence="3" key="1">
    <citation type="submission" date="2020-04" db="EMBL/GenBank/DDBJ databases">
        <title>Genome Assembly and Annotation of Botryosphaeria dothidea sdau 11-99, a Latent Pathogen of Apple Fruit Ring Rot in China.</title>
        <authorList>
            <person name="Yu C."/>
            <person name="Diao Y."/>
            <person name="Lu Q."/>
            <person name="Zhao J."/>
            <person name="Cui S."/>
            <person name="Peng C."/>
            <person name="He B."/>
            <person name="Liu H."/>
        </authorList>
    </citation>
    <scope>NUCLEOTIDE SEQUENCE [LARGE SCALE GENOMIC DNA]</scope>
    <source>
        <strain evidence="3">Sdau11-99</strain>
    </source>
</reference>
<sequence>MPVLLKRDCWRDSNNYQYCDSSPWNDWVRWLVLVIIVVAAFLLFVLCSCVTARRRRRAGRQPYWGTGWANRHGHGEPTYYGPPPPGHGQQPPYNNAQPYYYPQSAPPYSPPAGGYYANQPNGGYEMGTTGGPQQPQPAYTHDNSRGVENVYEPPAGPPPAKKEDGVIR</sequence>
<dbReference type="AlphaFoldDB" id="A0A8H4IHB3"/>
<name>A0A8H4IHB3_9PEZI</name>
<keyword evidence="2" id="KW-1133">Transmembrane helix</keyword>
<dbReference type="PANTHER" id="PTHR28187:SF1">
    <property type="entry name" value="PROTEIN RCR1-RELATED"/>
    <property type="match status" value="1"/>
</dbReference>
<keyword evidence="4" id="KW-1185">Reference proteome</keyword>
<accession>A0A8H4IHB3</accession>
<dbReference type="GO" id="GO:0016192">
    <property type="term" value="P:vesicle-mediated transport"/>
    <property type="evidence" value="ECO:0007669"/>
    <property type="project" value="TreeGrafter"/>
</dbReference>
<keyword evidence="2" id="KW-0472">Membrane</keyword>
<keyword evidence="2" id="KW-0812">Transmembrane</keyword>
<gene>
    <name evidence="3" type="ORF">GTA08_BOTSDO10682</name>
</gene>
<dbReference type="InterPro" id="IPR020999">
    <property type="entry name" value="Chitin_synth_reg_RCR"/>
</dbReference>
<protein>
    <submittedName>
        <fullName evidence="3">Chitin synthesis regulation Congo red resistance RCR protein</fullName>
    </submittedName>
</protein>
<dbReference type="OrthoDB" id="3556830at2759"/>
<dbReference type="EMBL" id="WWBZ02000082">
    <property type="protein sequence ID" value="KAF4301201.1"/>
    <property type="molecule type" value="Genomic_DNA"/>
</dbReference>